<dbReference type="EMBL" id="LAZR01000862">
    <property type="protein sequence ID" value="KKN56011.1"/>
    <property type="molecule type" value="Genomic_DNA"/>
</dbReference>
<reference evidence="2" key="1">
    <citation type="journal article" date="2015" name="Nature">
        <title>Complex archaea that bridge the gap between prokaryotes and eukaryotes.</title>
        <authorList>
            <person name="Spang A."/>
            <person name="Saw J.H."/>
            <person name="Jorgensen S.L."/>
            <person name="Zaremba-Niedzwiedzka K."/>
            <person name="Martijn J."/>
            <person name="Lind A.E."/>
            <person name="van Eijk R."/>
            <person name="Schleper C."/>
            <person name="Guy L."/>
            <person name="Ettema T.J."/>
        </authorList>
    </citation>
    <scope>NUCLEOTIDE SEQUENCE</scope>
</reference>
<keyword evidence="1" id="KW-0472">Membrane</keyword>
<name>A0A0F9U3W7_9ZZZZ</name>
<feature type="transmembrane region" description="Helical" evidence="1">
    <location>
        <begin position="17"/>
        <end position="37"/>
    </location>
</feature>
<comment type="caution">
    <text evidence="2">The sequence shown here is derived from an EMBL/GenBank/DDBJ whole genome shotgun (WGS) entry which is preliminary data.</text>
</comment>
<protein>
    <recommendedName>
        <fullName evidence="3">TRASH domain-containing protein</fullName>
    </recommendedName>
</protein>
<evidence type="ECO:0000256" key="1">
    <source>
        <dbReference type="SAM" id="Phobius"/>
    </source>
</evidence>
<organism evidence="2">
    <name type="scientific">marine sediment metagenome</name>
    <dbReference type="NCBI Taxonomy" id="412755"/>
    <lineage>
        <taxon>unclassified sequences</taxon>
        <taxon>metagenomes</taxon>
        <taxon>ecological metagenomes</taxon>
    </lineage>
</organism>
<accession>A0A0F9U3W7</accession>
<keyword evidence="1" id="KW-1133">Transmembrane helix</keyword>
<evidence type="ECO:0008006" key="3">
    <source>
        <dbReference type="Google" id="ProtNLM"/>
    </source>
</evidence>
<gene>
    <name evidence="2" type="ORF">LCGC14_0576500</name>
</gene>
<dbReference type="AlphaFoldDB" id="A0A0F9U3W7"/>
<proteinExistence type="predicted"/>
<evidence type="ECO:0000313" key="2">
    <source>
        <dbReference type="EMBL" id="KKN56011.1"/>
    </source>
</evidence>
<keyword evidence="1" id="KW-0812">Transmembrane</keyword>
<sequence>MEENLCPICNKFVRSDAMINIYCILCGMGIPVSYSIAKISSRSEKILYFCCRKCLSIYEAEIA</sequence>